<protein>
    <recommendedName>
        <fullName evidence="3">Response regulatory domain-containing protein</fullName>
    </recommendedName>
</protein>
<dbReference type="EMBL" id="BBLT01000001">
    <property type="protein sequence ID" value="GAL82890.1"/>
    <property type="molecule type" value="Genomic_DNA"/>
</dbReference>
<dbReference type="AlphaFoldDB" id="A0A098L8A4"/>
<dbReference type="OrthoDB" id="9837624at2"/>
<gene>
    <name evidence="1" type="ORF">MYP_116</name>
</gene>
<keyword evidence="2" id="KW-1185">Reference proteome</keyword>
<evidence type="ECO:0008006" key="3">
    <source>
        <dbReference type="Google" id="ProtNLM"/>
    </source>
</evidence>
<comment type="caution">
    <text evidence="1">The sequence shown here is derived from an EMBL/GenBank/DDBJ whole genome shotgun (WGS) entry which is preliminary data.</text>
</comment>
<proteinExistence type="predicted"/>
<accession>A0A098L8A4</accession>
<name>A0A098L8A4_9BACT</name>
<sequence>MNRLILLENSKTSFGSLHRELEERGFLEFRVYNLMKDFINESFQKKEDLYLVVIDSLVADFSMQTLQHLKEKFPDDYLLLVHNIDDRQQQKIAERVGVNNSIIKSSNTADQIKKIFTSLGQKV</sequence>
<dbReference type="Proteomes" id="UP000030185">
    <property type="component" value="Unassembled WGS sequence"/>
</dbReference>
<dbReference type="RefSeq" id="WP_045457051.1">
    <property type="nucleotide sequence ID" value="NZ_BBLT01000001.1"/>
</dbReference>
<evidence type="ECO:0000313" key="1">
    <source>
        <dbReference type="EMBL" id="GAL82890.1"/>
    </source>
</evidence>
<evidence type="ECO:0000313" key="2">
    <source>
        <dbReference type="Proteomes" id="UP000030185"/>
    </source>
</evidence>
<reference evidence="1 2" key="1">
    <citation type="submission" date="2014-09" db="EMBL/GenBank/DDBJ databases">
        <title>Sporocytophaga myxococcoides PG-01 genome sequencing.</title>
        <authorList>
            <person name="Liu L."/>
            <person name="Gao P.J."/>
            <person name="Chen G.J."/>
            <person name="Wang L.S."/>
        </authorList>
    </citation>
    <scope>NUCLEOTIDE SEQUENCE [LARGE SCALE GENOMIC DNA]</scope>
    <source>
        <strain evidence="1 2">PG-01</strain>
    </source>
</reference>
<organism evidence="1 2">
    <name type="scientific">Sporocytophaga myxococcoides</name>
    <dbReference type="NCBI Taxonomy" id="153721"/>
    <lineage>
        <taxon>Bacteria</taxon>
        <taxon>Pseudomonadati</taxon>
        <taxon>Bacteroidota</taxon>
        <taxon>Cytophagia</taxon>
        <taxon>Cytophagales</taxon>
        <taxon>Cytophagaceae</taxon>
        <taxon>Sporocytophaga</taxon>
    </lineage>
</organism>